<name>A0A2G8JN53_STIJA</name>
<dbReference type="Proteomes" id="UP000230750">
    <property type="component" value="Unassembled WGS sequence"/>
</dbReference>
<comment type="caution">
    <text evidence="1">The sequence shown here is derived from an EMBL/GenBank/DDBJ whole genome shotgun (WGS) entry which is preliminary data.</text>
</comment>
<evidence type="ECO:0000313" key="2">
    <source>
        <dbReference type="Proteomes" id="UP000230750"/>
    </source>
</evidence>
<evidence type="ECO:0000313" key="1">
    <source>
        <dbReference type="EMBL" id="PIK37153.1"/>
    </source>
</evidence>
<gene>
    <name evidence="1" type="ORF">BSL78_26009</name>
</gene>
<proteinExistence type="predicted"/>
<reference evidence="1 2" key="1">
    <citation type="journal article" date="2017" name="PLoS Biol.">
        <title>The sea cucumber genome provides insights into morphological evolution and visceral regeneration.</title>
        <authorList>
            <person name="Zhang X."/>
            <person name="Sun L."/>
            <person name="Yuan J."/>
            <person name="Sun Y."/>
            <person name="Gao Y."/>
            <person name="Zhang L."/>
            <person name="Li S."/>
            <person name="Dai H."/>
            <person name="Hamel J.F."/>
            <person name="Liu C."/>
            <person name="Yu Y."/>
            <person name="Liu S."/>
            <person name="Lin W."/>
            <person name="Guo K."/>
            <person name="Jin S."/>
            <person name="Xu P."/>
            <person name="Storey K.B."/>
            <person name="Huan P."/>
            <person name="Zhang T."/>
            <person name="Zhou Y."/>
            <person name="Zhang J."/>
            <person name="Lin C."/>
            <person name="Li X."/>
            <person name="Xing L."/>
            <person name="Huo D."/>
            <person name="Sun M."/>
            <person name="Wang L."/>
            <person name="Mercier A."/>
            <person name="Li F."/>
            <person name="Yang H."/>
            <person name="Xiang J."/>
        </authorList>
    </citation>
    <scope>NUCLEOTIDE SEQUENCE [LARGE SCALE GENOMIC DNA]</scope>
    <source>
        <strain evidence="1">Shaxun</strain>
        <tissue evidence="1">Muscle</tissue>
    </source>
</reference>
<dbReference type="OrthoDB" id="6135382at2759"/>
<dbReference type="AlphaFoldDB" id="A0A2G8JN53"/>
<accession>A0A2G8JN53</accession>
<protein>
    <submittedName>
        <fullName evidence="1">Uncharacterized protein</fullName>
    </submittedName>
</protein>
<sequence length="365" mass="40204">MSNDNVDCRDIDPADIDNEKKIDVLVGYANHGRKLSLPVGSSRGKITEKVKELYSDMKLPDTFFLKYFDKEWEQWVDIGGEFALEMKIKIEIASEGSINMPGCSSKDSAGSEAKQKLAVVMENLKGALKKSKPNTEDQQERKKKSVVKVQLGWSNFRLKTRSYCQVKSNNGGGVVNLHMPRETTYTEMLNKAVDTFFPSGKSSFIGPKDEYNFFLGNNRCETYQRNGFSIDELFQEAGSKARVYLYSKQKLYSPVPVLTSSEESLPDISMQSSHVQPTTESASTPVTTKSVLVAAAIPHEPMTSTSGTPTVSKPEVLFSSYQLAGESYCDRATSIFHSIYYSVYPSAVGAGHVAKGGGEGGSRPP</sequence>
<dbReference type="EMBL" id="MRZV01001547">
    <property type="protein sequence ID" value="PIK37153.1"/>
    <property type="molecule type" value="Genomic_DNA"/>
</dbReference>
<organism evidence="1 2">
    <name type="scientific">Stichopus japonicus</name>
    <name type="common">Sea cucumber</name>
    <dbReference type="NCBI Taxonomy" id="307972"/>
    <lineage>
        <taxon>Eukaryota</taxon>
        <taxon>Metazoa</taxon>
        <taxon>Echinodermata</taxon>
        <taxon>Eleutherozoa</taxon>
        <taxon>Echinozoa</taxon>
        <taxon>Holothuroidea</taxon>
        <taxon>Aspidochirotacea</taxon>
        <taxon>Aspidochirotida</taxon>
        <taxon>Stichopodidae</taxon>
        <taxon>Apostichopus</taxon>
    </lineage>
</organism>
<keyword evidence="2" id="KW-1185">Reference proteome</keyword>